<gene>
    <name evidence="1" type="ORF">EV182_008307</name>
</gene>
<protein>
    <submittedName>
        <fullName evidence="1">Uncharacterized protein</fullName>
    </submittedName>
</protein>
<sequence length="86" mass="9348">DDMVTFILFAHYLHLKTLSLAGGGDDERPPSDNVSSYRERVINEVIKKIQAADTYDVPVDSLGNTELMQLTSFIVQATSLSSASGS</sequence>
<comment type="caution">
    <text evidence="1">The sequence shown here is derived from an EMBL/GenBank/DDBJ whole genome shotgun (WGS) entry which is preliminary data.</text>
</comment>
<reference evidence="1" key="1">
    <citation type="submission" date="2022-06" db="EMBL/GenBank/DDBJ databases">
        <title>Phylogenomic reconstructions and comparative analyses of Kickxellomycotina fungi.</title>
        <authorList>
            <person name="Reynolds N.K."/>
            <person name="Stajich J.E."/>
            <person name="Barry K."/>
            <person name="Grigoriev I.V."/>
            <person name="Crous P."/>
            <person name="Smith M.E."/>
        </authorList>
    </citation>
    <scope>NUCLEOTIDE SEQUENCE</scope>
    <source>
        <strain evidence="1">RSA 2271</strain>
    </source>
</reference>
<dbReference type="Proteomes" id="UP001145114">
    <property type="component" value="Unassembled WGS sequence"/>
</dbReference>
<proteinExistence type="predicted"/>
<organism evidence="1 2">
    <name type="scientific">Spiromyces aspiralis</name>
    <dbReference type="NCBI Taxonomy" id="68401"/>
    <lineage>
        <taxon>Eukaryota</taxon>
        <taxon>Fungi</taxon>
        <taxon>Fungi incertae sedis</taxon>
        <taxon>Zoopagomycota</taxon>
        <taxon>Kickxellomycotina</taxon>
        <taxon>Kickxellomycetes</taxon>
        <taxon>Kickxellales</taxon>
        <taxon>Kickxellaceae</taxon>
        <taxon>Spiromyces</taxon>
    </lineage>
</organism>
<keyword evidence="2" id="KW-1185">Reference proteome</keyword>
<evidence type="ECO:0000313" key="1">
    <source>
        <dbReference type="EMBL" id="KAJ1676378.1"/>
    </source>
</evidence>
<evidence type="ECO:0000313" key="2">
    <source>
        <dbReference type="Proteomes" id="UP001145114"/>
    </source>
</evidence>
<feature type="non-terminal residue" evidence="1">
    <location>
        <position position="1"/>
    </location>
</feature>
<name>A0ACC1HIH5_9FUNG</name>
<accession>A0ACC1HIH5</accession>
<dbReference type="EMBL" id="JAMZIH010004210">
    <property type="protein sequence ID" value="KAJ1676378.1"/>
    <property type="molecule type" value="Genomic_DNA"/>
</dbReference>